<reference evidence="2 3" key="1">
    <citation type="submission" date="2020-05" db="EMBL/GenBank/DDBJ databases">
        <title>Genome Sequencing of Type Strains.</title>
        <authorList>
            <person name="Lemaire J.F."/>
            <person name="Inderbitzin P."/>
            <person name="Gregorio O.A."/>
            <person name="Collins S.B."/>
            <person name="Wespe N."/>
            <person name="Knight-Connoni V."/>
        </authorList>
    </citation>
    <scope>NUCLEOTIDE SEQUENCE [LARGE SCALE GENOMIC DNA]</scope>
    <source>
        <strain evidence="2 3">ATCC 25174</strain>
    </source>
</reference>
<dbReference type="RefSeq" id="WP_175347949.1">
    <property type="nucleotide sequence ID" value="NZ_JABMCI010000066.1"/>
</dbReference>
<evidence type="ECO:0000313" key="3">
    <source>
        <dbReference type="Proteomes" id="UP000565724"/>
    </source>
</evidence>
<keyword evidence="1" id="KW-0812">Transmembrane</keyword>
<feature type="transmembrane region" description="Helical" evidence="1">
    <location>
        <begin position="28"/>
        <end position="49"/>
    </location>
</feature>
<accession>A0A7Y6A1M9</accession>
<dbReference type="Proteomes" id="UP000565724">
    <property type="component" value="Unassembled WGS sequence"/>
</dbReference>
<gene>
    <name evidence="2" type="ORF">HP550_12090</name>
</gene>
<dbReference type="EMBL" id="JABMCI010000066">
    <property type="protein sequence ID" value="NUU17990.1"/>
    <property type="molecule type" value="Genomic_DNA"/>
</dbReference>
<keyword evidence="1" id="KW-1133">Transmembrane helix</keyword>
<sequence>MSSRDERAGGRAAMPVARAARRAVRNAVGVLSVVLAMVLVGSGTAWAWWTDARSVASAATAIDIRPGTPTCTPKPDESSDIADSPATIAWAPPALPAGATATYTVTAVSDTNVTRTFTPSPASTPSLLLYPANVGSSTADRLRLQTLTVTATVTFPGGAVWTSPPSGSVKAQAVRSFFFFLNMGCPA</sequence>
<evidence type="ECO:0000313" key="2">
    <source>
        <dbReference type="EMBL" id="NUU17990.1"/>
    </source>
</evidence>
<organism evidence="2 3">
    <name type="scientific">Cellulomonas humilata</name>
    <dbReference type="NCBI Taxonomy" id="144055"/>
    <lineage>
        <taxon>Bacteria</taxon>
        <taxon>Bacillati</taxon>
        <taxon>Actinomycetota</taxon>
        <taxon>Actinomycetes</taxon>
        <taxon>Micrococcales</taxon>
        <taxon>Cellulomonadaceae</taxon>
        <taxon>Cellulomonas</taxon>
    </lineage>
</organism>
<proteinExistence type="predicted"/>
<dbReference type="AlphaFoldDB" id="A0A7Y6A1M9"/>
<keyword evidence="3" id="KW-1185">Reference proteome</keyword>
<protein>
    <submittedName>
        <fullName evidence="2">Uncharacterized protein</fullName>
    </submittedName>
</protein>
<name>A0A7Y6A1M9_9CELL</name>
<evidence type="ECO:0000256" key="1">
    <source>
        <dbReference type="SAM" id="Phobius"/>
    </source>
</evidence>
<keyword evidence="1" id="KW-0472">Membrane</keyword>
<comment type="caution">
    <text evidence="2">The sequence shown here is derived from an EMBL/GenBank/DDBJ whole genome shotgun (WGS) entry which is preliminary data.</text>
</comment>